<feature type="domain" description="TonB-dependent receptor-like beta-barrel" evidence="14">
    <location>
        <begin position="404"/>
        <end position="899"/>
    </location>
</feature>
<dbReference type="InterPro" id="IPR037066">
    <property type="entry name" value="Plug_dom_sf"/>
</dbReference>
<evidence type="ECO:0000256" key="11">
    <source>
        <dbReference type="PROSITE-ProRule" id="PRU01360"/>
    </source>
</evidence>
<keyword evidence="16" id="KW-0675">Receptor</keyword>
<dbReference type="AlphaFoldDB" id="A0A9N8MDC9"/>
<dbReference type="PANTHER" id="PTHR32552:SF81">
    <property type="entry name" value="TONB-DEPENDENT OUTER MEMBRANE RECEPTOR"/>
    <property type="match status" value="1"/>
</dbReference>
<comment type="similarity">
    <text evidence="11 12">Belongs to the TonB-dependent receptor family.</text>
</comment>
<evidence type="ECO:0000256" key="9">
    <source>
        <dbReference type="ARBA" id="ARBA00023136"/>
    </source>
</evidence>
<feature type="domain" description="TonB-dependent receptor plug" evidence="15">
    <location>
        <begin position="49"/>
        <end position="154"/>
    </location>
</feature>
<evidence type="ECO:0000313" key="16">
    <source>
        <dbReference type="EMBL" id="CAD7797145.1"/>
    </source>
</evidence>
<evidence type="ECO:0000256" key="8">
    <source>
        <dbReference type="ARBA" id="ARBA00023077"/>
    </source>
</evidence>
<dbReference type="Pfam" id="PF07715">
    <property type="entry name" value="Plug"/>
    <property type="match status" value="1"/>
</dbReference>
<dbReference type="InterPro" id="IPR039426">
    <property type="entry name" value="TonB-dep_rcpt-like"/>
</dbReference>
<evidence type="ECO:0000313" key="17">
    <source>
        <dbReference type="Proteomes" id="UP000662618"/>
    </source>
</evidence>
<dbReference type="InterPro" id="IPR036942">
    <property type="entry name" value="Beta-barrel_TonB_sf"/>
</dbReference>
<dbReference type="PROSITE" id="PS52016">
    <property type="entry name" value="TONB_DEPENDENT_REC_3"/>
    <property type="match status" value="1"/>
</dbReference>
<dbReference type="Gene3D" id="2.170.130.10">
    <property type="entry name" value="TonB-dependent receptor, plug domain"/>
    <property type="match status" value="1"/>
</dbReference>
<keyword evidence="13" id="KW-0732">Signal</keyword>
<name>A0A9N8MDC9_9FLAO</name>
<dbReference type="PANTHER" id="PTHR32552">
    <property type="entry name" value="FERRICHROME IRON RECEPTOR-RELATED"/>
    <property type="match status" value="1"/>
</dbReference>
<dbReference type="RefSeq" id="WP_162086681.1">
    <property type="nucleotide sequence ID" value="NZ_CAJIMS010000001.1"/>
</dbReference>
<evidence type="ECO:0000256" key="3">
    <source>
        <dbReference type="ARBA" id="ARBA00022452"/>
    </source>
</evidence>
<evidence type="ECO:0000256" key="12">
    <source>
        <dbReference type="RuleBase" id="RU003357"/>
    </source>
</evidence>
<evidence type="ECO:0000256" key="6">
    <source>
        <dbReference type="ARBA" id="ARBA00023004"/>
    </source>
</evidence>
<dbReference type="InterPro" id="IPR000531">
    <property type="entry name" value="Beta-barrel_TonB"/>
</dbReference>
<dbReference type="GO" id="GO:0006826">
    <property type="term" value="P:iron ion transport"/>
    <property type="evidence" value="ECO:0007669"/>
    <property type="project" value="UniProtKB-KW"/>
</dbReference>
<dbReference type="NCBIfam" id="TIGR04056">
    <property type="entry name" value="OMP_RagA_SusC"/>
    <property type="match status" value="1"/>
</dbReference>
<evidence type="ECO:0000256" key="2">
    <source>
        <dbReference type="ARBA" id="ARBA00022448"/>
    </source>
</evidence>
<keyword evidence="4" id="KW-0410">Iron transport</keyword>
<evidence type="ECO:0000256" key="4">
    <source>
        <dbReference type="ARBA" id="ARBA00022496"/>
    </source>
</evidence>
<evidence type="ECO:0000259" key="15">
    <source>
        <dbReference type="Pfam" id="PF07715"/>
    </source>
</evidence>
<proteinExistence type="inferred from homology"/>
<dbReference type="Pfam" id="PF00593">
    <property type="entry name" value="TonB_dep_Rec_b-barrel"/>
    <property type="match status" value="1"/>
</dbReference>
<keyword evidence="6" id="KW-0408">Iron</keyword>
<keyword evidence="17" id="KW-1185">Reference proteome</keyword>
<keyword evidence="9 11" id="KW-0472">Membrane</keyword>
<dbReference type="InterPro" id="IPR023996">
    <property type="entry name" value="TonB-dep_OMP_SusC/RagA"/>
</dbReference>
<evidence type="ECO:0000256" key="13">
    <source>
        <dbReference type="SAM" id="SignalP"/>
    </source>
</evidence>
<dbReference type="SUPFAM" id="SSF56935">
    <property type="entry name" value="Porins"/>
    <property type="match status" value="1"/>
</dbReference>
<comment type="caution">
    <text evidence="16">The sequence shown here is derived from an EMBL/GenBank/DDBJ whole genome shotgun (WGS) entry which is preliminary data.</text>
</comment>
<accession>A0A9N8MDC9</accession>
<dbReference type="Proteomes" id="UP000662618">
    <property type="component" value="Unassembled WGS sequence"/>
</dbReference>
<evidence type="ECO:0000256" key="1">
    <source>
        <dbReference type="ARBA" id="ARBA00004571"/>
    </source>
</evidence>
<dbReference type="EMBL" id="CAJIMS010000001">
    <property type="protein sequence ID" value="CAD7797145.1"/>
    <property type="molecule type" value="Genomic_DNA"/>
</dbReference>
<protein>
    <submittedName>
        <fullName evidence="16">TonB-dependent receptor SusC</fullName>
    </submittedName>
</protein>
<feature type="signal peptide" evidence="13">
    <location>
        <begin position="1"/>
        <end position="23"/>
    </location>
</feature>
<keyword evidence="8 12" id="KW-0798">TonB box</keyword>
<keyword evidence="10 11" id="KW-0998">Cell outer membrane</keyword>
<comment type="subcellular location">
    <subcellularLocation>
        <location evidence="1 11">Cell outer membrane</location>
        <topology evidence="1 11">Multi-pass membrane protein</topology>
    </subcellularLocation>
</comment>
<dbReference type="InterPro" id="IPR012910">
    <property type="entry name" value="Plug_dom"/>
</dbReference>
<evidence type="ECO:0000256" key="7">
    <source>
        <dbReference type="ARBA" id="ARBA00023065"/>
    </source>
</evidence>
<evidence type="ECO:0000256" key="10">
    <source>
        <dbReference type="ARBA" id="ARBA00023237"/>
    </source>
</evidence>
<sequence>MKQTNLKYSCLIAVLYFGMNANGQVTPQDTLPKEQKIEEVVMIGYGTAKKRDLTGSIARVSGSEVADKPNANPINSLQGKVAGLSVVNQGQLGAAPDVRIRGTVSRYNTRPLYVVDGIFADNLDFVNPNDIESMEVLKDASSLAIFGNKGANGVIIVTTKKGKSGTTINFNSSYGAKFLGNKPEMTNGQQFRTLFDEQRVNQGIAPYQYYNVFNANTDWIDLITNDGAAIVNNNLSFNVGSEKNKFYLGIGYLYEEGIIESEKQKKITLSINDEFKINDNIKVGVNISALQYNLPRTLGYGAALNTTPIASPYNEEMGMYNQLPNEMGAAQLGNLLVETQGKANTLISRRHNLIGNIYGEIKFLKNFTFRTTFLGNFEFNKQRQYNPVFDVYVPETGATTRLSGINLTSVRESNTDYRRLQQNQLLTYNNKFGKHDVTAMVGFETIDEQNNEVNLRISQSATGQAIPWDKRFWYINNSFADPATLQKTNTFPWDKANVSYFGRLLYNYGGKYMLNASFRRDGSSAFSSDNPNQYQNFWAVGAAWEISRENFMADQNIFDYLKIKGSAGKLGNEYAPVRYPNYPGYVAGSGTILGVEKLFYPSLALTYVATPDLKWEEVYTYEGGLEFSTLNKRLSFEGNYYTKRTKDLLVYVETDTQDFFDNAGEIENKGFEFKLDWNDKIGENVRYSIGGNFTTIENKVLSVFEDGYELFSGPSITRAGSPIGSFYGYVVDGVYQSYADVLNSPASSLGNYGPGDLKFKDINGDGQINEKDRTIIGNPTPDFTYAFYLNFEYKNFSFGADFQGVYGNEVWRNWGNGSTFAQFNYRSARLDRWNGPGTSNWEPQLNDASGYNKLNSTYMIEDGSYLRLRNVQIGYNFQKGFLDNFKIRSLKLFLNAQNLFTWGHNSGFTPEAGGSPVEFGVDGGGYPLPIITTMGVNITF</sequence>
<reference evidence="16" key="1">
    <citation type="submission" date="2020-12" db="EMBL/GenBank/DDBJ databases">
        <authorList>
            <person name="Rodrigo-Torres L."/>
            <person name="Arahal R. D."/>
            <person name="Lucena T."/>
        </authorList>
    </citation>
    <scope>NUCLEOTIDE SEQUENCE</scope>
    <source>
        <strain evidence="16">CECT 9390</strain>
    </source>
</reference>
<keyword evidence="7" id="KW-0406">Ion transport</keyword>
<keyword evidence="3 11" id="KW-1134">Transmembrane beta strand</keyword>
<dbReference type="InterPro" id="IPR023997">
    <property type="entry name" value="TonB-dep_OMP_SusC/RagA_CS"/>
</dbReference>
<feature type="chain" id="PRO_5040365801" evidence="13">
    <location>
        <begin position="24"/>
        <end position="940"/>
    </location>
</feature>
<dbReference type="Gene3D" id="2.40.170.20">
    <property type="entry name" value="TonB-dependent receptor, beta-barrel domain"/>
    <property type="match status" value="1"/>
</dbReference>
<organism evidence="16 17">
    <name type="scientific">Chryseobacterium aquaeductus</name>
    <dbReference type="NCBI Taxonomy" id="2675056"/>
    <lineage>
        <taxon>Bacteria</taxon>
        <taxon>Pseudomonadati</taxon>
        <taxon>Bacteroidota</taxon>
        <taxon>Flavobacteriia</taxon>
        <taxon>Flavobacteriales</taxon>
        <taxon>Weeksellaceae</taxon>
        <taxon>Chryseobacterium group</taxon>
        <taxon>Chryseobacterium</taxon>
    </lineage>
</organism>
<evidence type="ECO:0000256" key="5">
    <source>
        <dbReference type="ARBA" id="ARBA00022692"/>
    </source>
</evidence>
<keyword evidence="2 11" id="KW-0813">Transport</keyword>
<dbReference type="GO" id="GO:0009279">
    <property type="term" value="C:cell outer membrane"/>
    <property type="evidence" value="ECO:0007669"/>
    <property type="project" value="UniProtKB-SubCell"/>
</dbReference>
<keyword evidence="5 11" id="KW-0812">Transmembrane</keyword>
<gene>
    <name evidence="16" type="primary">susC_1</name>
    <name evidence="16" type="ORF">CHRY9390_00118</name>
</gene>
<dbReference type="NCBIfam" id="TIGR04057">
    <property type="entry name" value="SusC_RagA_signa"/>
    <property type="match status" value="1"/>
</dbReference>
<evidence type="ECO:0000259" key="14">
    <source>
        <dbReference type="Pfam" id="PF00593"/>
    </source>
</evidence>